<organism evidence="1 2">
    <name type="scientific">Cuspidothrix issatschenkoi CHARLIE-1</name>
    <dbReference type="NCBI Taxonomy" id="2052836"/>
    <lineage>
        <taxon>Bacteria</taxon>
        <taxon>Bacillati</taxon>
        <taxon>Cyanobacteriota</taxon>
        <taxon>Cyanophyceae</taxon>
        <taxon>Nostocales</taxon>
        <taxon>Aphanizomenonaceae</taxon>
        <taxon>Cuspidothrix</taxon>
    </lineage>
</organism>
<accession>A0A2S6CY39</accession>
<keyword evidence="2" id="KW-1185">Reference proteome</keyword>
<proteinExistence type="predicted"/>
<sequence>MELTPVSSRTICQDCAFYINLECTHPDESEVNYATIIFCNSFTPAVEIDSPCVSFNNGYG</sequence>
<dbReference type="Proteomes" id="UP000239589">
    <property type="component" value="Unassembled WGS sequence"/>
</dbReference>
<dbReference type="OrthoDB" id="488502at2"/>
<reference evidence="1 2" key="1">
    <citation type="submission" date="2018-02" db="EMBL/GenBank/DDBJ databases">
        <title>Discovery of a pederin family compound in a non-symbiotic bloom-forming cyanobacterium.</title>
        <authorList>
            <person name="Kust A."/>
            <person name="Mares J."/>
            <person name="Jokela J."/>
            <person name="Urajova P."/>
            <person name="Hajek J."/>
            <person name="Saurav K."/>
            <person name="Voracova K."/>
            <person name="Fewer D.P."/>
            <person name="Haapaniemi E."/>
            <person name="Permi P."/>
            <person name="Rehakova K."/>
            <person name="Sivonen K."/>
            <person name="Hrouzek P."/>
        </authorList>
    </citation>
    <scope>NUCLEOTIDE SEQUENCE [LARGE SCALE GENOMIC DNA]</scope>
    <source>
        <strain evidence="1 2">CHARLIE-1</strain>
    </source>
</reference>
<dbReference type="EMBL" id="PGEM01000024">
    <property type="protein sequence ID" value="PPJ64673.1"/>
    <property type="molecule type" value="Genomic_DNA"/>
</dbReference>
<evidence type="ECO:0000313" key="2">
    <source>
        <dbReference type="Proteomes" id="UP000239589"/>
    </source>
</evidence>
<evidence type="ECO:0000313" key="1">
    <source>
        <dbReference type="EMBL" id="PPJ64673.1"/>
    </source>
</evidence>
<comment type="caution">
    <text evidence="1">The sequence shown here is derived from an EMBL/GenBank/DDBJ whole genome shotgun (WGS) entry which is preliminary data.</text>
</comment>
<protein>
    <submittedName>
        <fullName evidence="1">Uncharacterized protein</fullName>
    </submittedName>
</protein>
<gene>
    <name evidence="1" type="ORF">CUN59_03280</name>
</gene>
<dbReference type="AlphaFoldDB" id="A0A2S6CY39"/>
<name>A0A2S6CY39_9CYAN</name>
<dbReference type="RefSeq" id="WP_104386483.1">
    <property type="nucleotide sequence ID" value="NZ_PGEM01000024.1"/>
</dbReference>